<evidence type="ECO:0000256" key="1">
    <source>
        <dbReference type="SAM" id="MobiDB-lite"/>
    </source>
</evidence>
<dbReference type="Proteomes" id="UP000323946">
    <property type="component" value="Unassembled WGS sequence"/>
</dbReference>
<reference evidence="2 3" key="1">
    <citation type="submission" date="2019-09" db="EMBL/GenBank/DDBJ databases">
        <title>Draft genome sequence of the thermophilic Saccharopolyspora hirsuta VKM Ac-666T.</title>
        <authorList>
            <person name="Lobastova T.G."/>
            <person name="Fokina V."/>
            <person name="Bragin E.Y."/>
            <person name="Shtratnikova V.Y."/>
            <person name="Starodumova I.P."/>
            <person name="Tarlachkov S.V."/>
            <person name="Donova M.V."/>
        </authorList>
    </citation>
    <scope>NUCLEOTIDE SEQUENCE [LARGE SCALE GENOMIC DNA]</scope>
    <source>
        <strain evidence="2 3">VKM Ac-666</strain>
    </source>
</reference>
<comment type="caution">
    <text evidence="2">The sequence shown here is derived from an EMBL/GenBank/DDBJ whole genome shotgun (WGS) entry which is preliminary data.</text>
</comment>
<sequence length="260" mass="27369">MHRPIAGNAVSALGELDQALAQVIGRITDALERVTSAQDATDEGAEALRSALDGTNALEAHELLGTLGSINDNLIRAYQAGRRVLDTVTAYRQNLEVREAVDSTPPSVAHPSATKSQGIQAAARDPQWARNRLAELPKREHDGPTHGTFIDTDGTRTPLVSGTDQESHTAAVMLINSEHFPDMPSPNGSPAAASHVETKAAQRMRDSGQTFGVVVVNNSVCGGDYGCRSAVQAILPQGACLVVWSPNATSPITLNGKAKP</sequence>
<dbReference type="EMBL" id="VWPH01000009">
    <property type="protein sequence ID" value="KAA5831300.1"/>
    <property type="molecule type" value="Genomic_DNA"/>
</dbReference>
<protein>
    <submittedName>
        <fullName evidence="2">Uncharacterized protein</fullName>
    </submittedName>
</protein>
<organism evidence="2 3">
    <name type="scientific">Saccharopolyspora hirsuta</name>
    <dbReference type="NCBI Taxonomy" id="1837"/>
    <lineage>
        <taxon>Bacteria</taxon>
        <taxon>Bacillati</taxon>
        <taxon>Actinomycetota</taxon>
        <taxon>Actinomycetes</taxon>
        <taxon>Pseudonocardiales</taxon>
        <taxon>Pseudonocardiaceae</taxon>
        <taxon>Saccharopolyspora</taxon>
    </lineage>
</organism>
<name>A0A5M7BQ96_SACHI</name>
<dbReference type="Pfam" id="PF14428">
    <property type="entry name" value="DddA-like"/>
    <property type="match status" value="1"/>
</dbReference>
<gene>
    <name evidence="2" type="ORF">F1721_21440</name>
</gene>
<feature type="region of interest" description="Disordered" evidence="1">
    <location>
        <begin position="138"/>
        <end position="162"/>
    </location>
</feature>
<keyword evidence="3" id="KW-1185">Reference proteome</keyword>
<dbReference type="OrthoDB" id="3701073at2"/>
<dbReference type="InterPro" id="IPR032724">
    <property type="entry name" value="SCP1.201-like"/>
</dbReference>
<evidence type="ECO:0000313" key="3">
    <source>
        <dbReference type="Proteomes" id="UP000323946"/>
    </source>
</evidence>
<feature type="region of interest" description="Disordered" evidence="1">
    <location>
        <begin position="101"/>
        <end position="125"/>
    </location>
</feature>
<evidence type="ECO:0000313" key="2">
    <source>
        <dbReference type="EMBL" id="KAA5831300.1"/>
    </source>
</evidence>
<accession>A0A5M7BQ96</accession>
<proteinExistence type="predicted"/>
<dbReference type="AlphaFoldDB" id="A0A5M7BQ96"/>